<dbReference type="PIRSF" id="PIRSF001430">
    <property type="entry name" value="tRNA_psdUrid_synth"/>
    <property type="match status" value="1"/>
</dbReference>
<sequence>MDQAESVRYFFEIAYRGTKYHGWQRQKNAHTVQEEVENALVKLWPEAGAVVGSGRTDTGVHCEQQYFHLDLPGIKNLQKAAYRLNRILPNDIAIREIRSVREDAHARFSAVSRSYLYRISRNKNVFADGLTYRYERPLDLEIMNKGAEILKTFEDFQAFSKVNTDVNHFLCNILGASWEETGEEYHFRITANRFLRGMVRAIVGTLLLLGEGKINMSEFTEIIESRDRKQAGAAAPPEGLYLVAVEYPEEIYLN</sequence>
<dbReference type="PANTHER" id="PTHR11142:SF0">
    <property type="entry name" value="TRNA PSEUDOURIDINE SYNTHASE-LIKE 1"/>
    <property type="match status" value="1"/>
</dbReference>
<feature type="domain" description="Pseudouridine synthase I TruA alpha/beta" evidence="8">
    <location>
        <begin position="14"/>
        <end position="108"/>
    </location>
</feature>
<dbReference type="InterPro" id="IPR020094">
    <property type="entry name" value="TruA/RsuA/RluB/E/F_N"/>
</dbReference>
<dbReference type="FunFam" id="3.30.70.580:FF:000001">
    <property type="entry name" value="tRNA pseudouridine synthase A"/>
    <property type="match status" value="1"/>
</dbReference>
<feature type="binding site" evidence="4 6">
    <location>
        <position position="115"/>
    </location>
    <ligand>
        <name>substrate</name>
    </ligand>
</feature>
<organism evidence="9 10">
    <name type="scientific">Fulvivirga sedimenti</name>
    <dbReference type="NCBI Taxonomy" id="2879465"/>
    <lineage>
        <taxon>Bacteria</taxon>
        <taxon>Pseudomonadati</taxon>
        <taxon>Bacteroidota</taxon>
        <taxon>Cytophagia</taxon>
        <taxon>Cytophagales</taxon>
        <taxon>Fulvivirgaceae</taxon>
        <taxon>Fulvivirga</taxon>
    </lineage>
</organism>
<dbReference type="AlphaFoldDB" id="A0A9X1HY50"/>
<comment type="caution">
    <text evidence="9">The sequence shown here is derived from an EMBL/GenBank/DDBJ whole genome shotgun (WGS) entry which is preliminary data.</text>
</comment>
<comment type="subunit">
    <text evidence="4">Homodimer.</text>
</comment>
<dbReference type="EC" id="5.4.99.12" evidence="4"/>
<feature type="domain" description="Pseudouridine synthase I TruA alpha/beta" evidence="8">
    <location>
        <begin position="155"/>
        <end position="248"/>
    </location>
</feature>
<comment type="similarity">
    <text evidence="1 4 7">Belongs to the tRNA pseudouridine synthase TruA family.</text>
</comment>
<dbReference type="Pfam" id="PF01416">
    <property type="entry name" value="PseudoU_synth_1"/>
    <property type="match status" value="2"/>
</dbReference>
<name>A0A9X1HY50_9BACT</name>
<dbReference type="HAMAP" id="MF_00171">
    <property type="entry name" value="TruA"/>
    <property type="match status" value="1"/>
</dbReference>
<dbReference type="NCBIfam" id="TIGR00071">
    <property type="entry name" value="hisT_truA"/>
    <property type="match status" value="1"/>
</dbReference>
<dbReference type="GO" id="GO:0160147">
    <property type="term" value="F:tRNA pseudouridine(38-40) synthase activity"/>
    <property type="evidence" value="ECO:0007669"/>
    <property type="project" value="UniProtKB-EC"/>
</dbReference>
<evidence type="ECO:0000313" key="9">
    <source>
        <dbReference type="EMBL" id="MCA6078652.1"/>
    </source>
</evidence>
<dbReference type="RefSeq" id="WP_225699507.1">
    <property type="nucleotide sequence ID" value="NZ_JAIXNE010000006.1"/>
</dbReference>
<dbReference type="Gene3D" id="3.30.70.580">
    <property type="entry name" value="Pseudouridine synthase I, catalytic domain, N-terminal subdomain"/>
    <property type="match status" value="1"/>
</dbReference>
<evidence type="ECO:0000256" key="7">
    <source>
        <dbReference type="RuleBase" id="RU003792"/>
    </source>
</evidence>
<dbReference type="PANTHER" id="PTHR11142">
    <property type="entry name" value="PSEUDOURIDYLATE SYNTHASE"/>
    <property type="match status" value="1"/>
</dbReference>
<protein>
    <recommendedName>
        <fullName evidence="4">tRNA pseudouridine synthase A</fullName>
        <ecNumber evidence="4">5.4.99.12</ecNumber>
    </recommendedName>
    <alternativeName>
        <fullName evidence="4">tRNA pseudouridine(38-40) synthase</fullName>
    </alternativeName>
    <alternativeName>
        <fullName evidence="4">tRNA pseudouridylate synthase I</fullName>
    </alternativeName>
    <alternativeName>
        <fullName evidence="4">tRNA-uridine isomerase I</fullName>
    </alternativeName>
</protein>
<keyword evidence="10" id="KW-1185">Reference proteome</keyword>
<comment type="caution">
    <text evidence="4">Lacks conserved residue(s) required for the propagation of feature annotation.</text>
</comment>
<evidence type="ECO:0000259" key="8">
    <source>
        <dbReference type="Pfam" id="PF01416"/>
    </source>
</evidence>
<dbReference type="EMBL" id="JAIXNE010000006">
    <property type="protein sequence ID" value="MCA6078652.1"/>
    <property type="molecule type" value="Genomic_DNA"/>
</dbReference>
<dbReference type="InterPro" id="IPR020097">
    <property type="entry name" value="PsdUridine_synth_TruA_a/b_dom"/>
</dbReference>
<dbReference type="InterPro" id="IPR020103">
    <property type="entry name" value="PsdUridine_synth_cat_dom_sf"/>
</dbReference>
<evidence type="ECO:0000256" key="5">
    <source>
        <dbReference type="PIRSR" id="PIRSR001430-1"/>
    </source>
</evidence>
<feature type="active site" description="Nucleophile" evidence="4 5">
    <location>
        <position position="57"/>
    </location>
</feature>
<reference evidence="9" key="1">
    <citation type="submission" date="2021-09" db="EMBL/GenBank/DDBJ databases">
        <title>Fulvivirga sp. isolated from coastal sediment.</title>
        <authorList>
            <person name="Yu H."/>
        </authorList>
    </citation>
    <scope>NUCLEOTIDE SEQUENCE</scope>
    <source>
        <strain evidence="9">1062</strain>
    </source>
</reference>
<evidence type="ECO:0000256" key="6">
    <source>
        <dbReference type="PIRSR" id="PIRSR001430-2"/>
    </source>
</evidence>
<evidence type="ECO:0000256" key="1">
    <source>
        <dbReference type="ARBA" id="ARBA00009375"/>
    </source>
</evidence>
<evidence type="ECO:0000313" key="10">
    <source>
        <dbReference type="Proteomes" id="UP001139409"/>
    </source>
</evidence>
<comment type="function">
    <text evidence="4">Formation of pseudouridine at positions 38, 39 and 40 in the anticodon stem and loop of transfer RNAs.</text>
</comment>
<dbReference type="InterPro" id="IPR020095">
    <property type="entry name" value="PsdUridine_synth_TruA_C"/>
</dbReference>
<dbReference type="CDD" id="cd02570">
    <property type="entry name" value="PseudoU_synth_EcTruA"/>
    <property type="match status" value="1"/>
</dbReference>
<gene>
    <name evidence="4 9" type="primary">truA</name>
    <name evidence="9" type="ORF">LDX50_27510</name>
</gene>
<evidence type="ECO:0000256" key="3">
    <source>
        <dbReference type="ARBA" id="ARBA00023235"/>
    </source>
</evidence>
<accession>A0A9X1HY50</accession>
<proteinExistence type="inferred from homology"/>
<dbReference type="Gene3D" id="3.30.70.660">
    <property type="entry name" value="Pseudouridine synthase I, catalytic domain, C-terminal subdomain"/>
    <property type="match status" value="1"/>
</dbReference>
<dbReference type="Proteomes" id="UP001139409">
    <property type="component" value="Unassembled WGS sequence"/>
</dbReference>
<dbReference type="SUPFAM" id="SSF55120">
    <property type="entry name" value="Pseudouridine synthase"/>
    <property type="match status" value="1"/>
</dbReference>
<dbReference type="GO" id="GO:0003723">
    <property type="term" value="F:RNA binding"/>
    <property type="evidence" value="ECO:0007669"/>
    <property type="project" value="InterPro"/>
</dbReference>
<dbReference type="GO" id="GO:0031119">
    <property type="term" value="P:tRNA pseudouridine synthesis"/>
    <property type="evidence" value="ECO:0007669"/>
    <property type="project" value="UniProtKB-UniRule"/>
</dbReference>
<evidence type="ECO:0000256" key="4">
    <source>
        <dbReference type="HAMAP-Rule" id="MF_00171"/>
    </source>
</evidence>
<keyword evidence="3 4" id="KW-0413">Isomerase</keyword>
<evidence type="ECO:0000256" key="2">
    <source>
        <dbReference type="ARBA" id="ARBA00022694"/>
    </source>
</evidence>
<comment type="catalytic activity">
    <reaction evidence="4 7">
        <text>uridine(38/39/40) in tRNA = pseudouridine(38/39/40) in tRNA</text>
        <dbReference type="Rhea" id="RHEA:22376"/>
        <dbReference type="Rhea" id="RHEA-COMP:10085"/>
        <dbReference type="Rhea" id="RHEA-COMP:10087"/>
        <dbReference type="ChEBI" id="CHEBI:65314"/>
        <dbReference type="ChEBI" id="CHEBI:65315"/>
        <dbReference type="EC" id="5.4.99.12"/>
    </reaction>
</comment>
<keyword evidence="2 4" id="KW-0819">tRNA processing</keyword>
<dbReference type="InterPro" id="IPR001406">
    <property type="entry name" value="PsdUridine_synth_TruA"/>
</dbReference>